<evidence type="ECO:0000313" key="3">
    <source>
        <dbReference type="EMBL" id="MDN0075090.1"/>
    </source>
</evidence>
<accession>A0ABT7XR80</accession>
<sequence>MLKKGDQGKQITDLQKLLVQSGCPTDINGVFDTRTYQAVRAFQAQNLDQHGQPLVVDGKVGPLTWWSLNHPKPDIATLNAIDFLQLPSADKGGSAVGRAALAAAIGELKAGAGEVGGNNCGPWVKKYLAPAGLNEGNSWCASFVSWCFLQASGGNKTAMPFPYDPGARDLLQEFKDRNWAQAPQSGYQPQPGDIVVWWRVQLTGWLGHVGLVHQLQDGMLYTIEGNRSPKVQGFSYVLSRMDKLLGFGHVPD</sequence>
<dbReference type="Gene3D" id="1.10.101.10">
    <property type="entry name" value="PGBD-like superfamily/PGBD"/>
    <property type="match status" value="1"/>
</dbReference>
<comment type="caution">
    <text evidence="4">The sequence shown here is derived from an EMBL/GenBank/DDBJ whole genome shotgun (WGS) entry which is preliminary data.</text>
</comment>
<dbReference type="EMBL" id="JAUEDK010000030">
    <property type="protein sequence ID" value="MDN0076302.1"/>
    <property type="molecule type" value="Genomic_DNA"/>
</dbReference>
<gene>
    <name evidence="3" type="ORF">QU481_09305</name>
    <name evidence="4" type="ORF">QU481_15560</name>
</gene>
<organism evidence="4 5">
    <name type="scientific">Crenobacter oryzisoli</name>
    <dbReference type="NCBI Taxonomy" id="3056844"/>
    <lineage>
        <taxon>Bacteria</taxon>
        <taxon>Pseudomonadati</taxon>
        <taxon>Pseudomonadota</taxon>
        <taxon>Betaproteobacteria</taxon>
        <taxon>Neisseriales</taxon>
        <taxon>Neisseriaceae</taxon>
        <taxon>Crenobacter</taxon>
    </lineage>
</organism>
<keyword evidence="5" id="KW-1185">Reference proteome</keyword>
<dbReference type="InterPro" id="IPR007921">
    <property type="entry name" value="CHAP_dom"/>
</dbReference>
<feature type="domain" description="Peptidoglycan binding-like" evidence="1">
    <location>
        <begin position="7"/>
        <end position="65"/>
    </location>
</feature>
<dbReference type="EMBL" id="JAUEDK010000013">
    <property type="protein sequence ID" value="MDN0075090.1"/>
    <property type="molecule type" value="Genomic_DNA"/>
</dbReference>
<dbReference type="InterPro" id="IPR038765">
    <property type="entry name" value="Papain-like_cys_pep_sf"/>
</dbReference>
<proteinExistence type="predicted"/>
<feature type="domain" description="Peptidase C51" evidence="2">
    <location>
        <begin position="135"/>
        <end position="226"/>
    </location>
</feature>
<evidence type="ECO:0000259" key="2">
    <source>
        <dbReference type="Pfam" id="PF05257"/>
    </source>
</evidence>
<dbReference type="InterPro" id="IPR036365">
    <property type="entry name" value="PGBD-like_sf"/>
</dbReference>
<dbReference type="SUPFAM" id="SSF54001">
    <property type="entry name" value="Cysteine proteinases"/>
    <property type="match status" value="1"/>
</dbReference>
<dbReference type="Pfam" id="PF01471">
    <property type="entry name" value="PG_binding_1"/>
    <property type="match status" value="1"/>
</dbReference>
<name>A0ABT7XR80_9NEIS</name>
<dbReference type="Gene3D" id="3.90.1720.10">
    <property type="entry name" value="endopeptidase domain like (from Nostoc punctiforme)"/>
    <property type="match status" value="1"/>
</dbReference>
<evidence type="ECO:0000313" key="5">
    <source>
        <dbReference type="Proteomes" id="UP001168540"/>
    </source>
</evidence>
<dbReference type="SUPFAM" id="SSF47090">
    <property type="entry name" value="PGBD-like"/>
    <property type="match status" value="1"/>
</dbReference>
<dbReference type="Proteomes" id="UP001168540">
    <property type="component" value="Unassembled WGS sequence"/>
</dbReference>
<evidence type="ECO:0000313" key="4">
    <source>
        <dbReference type="EMBL" id="MDN0076302.1"/>
    </source>
</evidence>
<reference evidence="4" key="1">
    <citation type="submission" date="2023-06" db="EMBL/GenBank/DDBJ databases">
        <authorList>
            <person name="Zhang S."/>
        </authorList>
    </citation>
    <scope>NUCLEOTIDE SEQUENCE</scope>
    <source>
        <strain evidence="4">SG2303</strain>
    </source>
</reference>
<dbReference type="InterPro" id="IPR002477">
    <property type="entry name" value="Peptidoglycan-bd-like"/>
</dbReference>
<dbReference type="RefSeq" id="WP_289829685.1">
    <property type="nucleotide sequence ID" value="NZ_JAUEDK010000013.1"/>
</dbReference>
<dbReference type="Pfam" id="PF05257">
    <property type="entry name" value="CHAP"/>
    <property type="match status" value="1"/>
</dbReference>
<evidence type="ECO:0000259" key="1">
    <source>
        <dbReference type="Pfam" id="PF01471"/>
    </source>
</evidence>
<protein>
    <submittedName>
        <fullName evidence="4">CHAP domain-containing protein</fullName>
    </submittedName>
</protein>
<dbReference type="InterPro" id="IPR036366">
    <property type="entry name" value="PGBDSf"/>
</dbReference>